<gene>
    <name evidence="1" type="ORF">GTQ38_01225</name>
</gene>
<keyword evidence="2" id="KW-1185">Reference proteome</keyword>
<dbReference type="Proteomes" id="UP000475249">
    <property type="component" value="Unassembled WGS sequence"/>
</dbReference>
<accession>A0A6L9E7R5</accession>
<name>A0A6L9E7R5_9FLAO</name>
<sequence>MQPYIPIDQDKIEFKKEVKLKYPDCYEKGVYELYYFDGSNPRTISRLFGADDKGILYIGCTKKALLKRVSDLQKTIMENSKSEQKRPVVKGYKTLNKKFFRIRKKIDVNNLYVSLFQYDRPKYEESRRLENYVIQFGELPPLNGQYGSEDPDWTMF</sequence>
<dbReference type="RefSeq" id="WP_161433402.1">
    <property type="nucleotide sequence ID" value="NZ_WXYO01000001.1"/>
</dbReference>
<protein>
    <recommendedName>
        <fullName evidence="3">GIY-YIG domain-containing protein</fullName>
    </recommendedName>
</protein>
<evidence type="ECO:0000313" key="1">
    <source>
        <dbReference type="EMBL" id="NAS10603.1"/>
    </source>
</evidence>
<evidence type="ECO:0000313" key="2">
    <source>
        <dbReference type="Proteomes" id="UP000475249"/>
    </source>
</evidence>
<evidence type="ECO:0008006" key="3">
    <source>
        <dbReference type="Google" id="ProtNLM"/>
    </source>
</evidence>
<proteinExistence type="predicted"/>
<dbReference type="AlphaFoldDB" id="A0A6L9E7R5"/>
<comment type="caution">
    <text evidence="1">The sequence shown here is derived from an EMBL/GenBank/DDBJ whole genome shotgun (WGS) entry which is preliminary data.</text>
</comment>
<dbReference type="EMBL" id="WXYO01000001">
    <property type="protein sequence ID" value="NAS10603.1"/>
    <property type="molecule type" value="Genomic_DNA"/>
</dbReference>
<organism evidence="1 2">
    <name type="scientific">Poritiphilus flavus</name>
    <dbReference type="NCBI Taxonomy" id="2697053"/>
    <lineage>
        <taxon>Bacteria</taxon>
        <taxon>Pseudomonadati</taxon>
        <taxon>Bacteroidota</taxon>
        <taxon>Flavobacteriia</taxon>
        <taxon>Flavobacteriales</taxon>
        <taxon>Flavobacteriaceae</taxon>
        <taxon>Poritiphilus</taxon>
    </lineage>
</organism>
<reference evidence="1 2" key="1">
    <citation type="submission" date="2020-01" db="EMBL/GenBank/DDBJ databases">
        <title>Bacteria diversity of Porities sp.</title>
        <authorList>
            <person name="Wang G."/>
        </authorList>
    </citation>
    <scope>NUCLEOTIDE SEQUENCE [LARGE SCALE GENOMIC DNA]</scope>
    <source>
        <strain evidence="1 2">R33</strain>
    </source>
</reference>